<name>A0A9D2IWD5_9FIRM</name>
<dbReference type="PRINTS" id="PR00778">
    <property type="entry name" value="HTHARSR"/>
</dbReference>
<keyword evidence="1" id="KW-0805">Transcription regulation</keyword>
<evidence type="ECO:0000313" key="5">
    <source>
        <dbReference type="EMBL" id="HIZ25215.1"/>
    </source>
</evidence>
<dbReference type="PANTHER" id="PTHR33154:SF33">
    <property type="entry name" value="TRANSCRIPTIONAL REPRESSOR SDPR"/>
    <property type="match status" value="1"/>
</dbReference>
<dbReference type="InterPro" id="IPR036390">
    <property type="entry name" value="WH_DNA-bd_sf"/>
</dbReference>
<evidence type="ECO:0000256" key="1">
    <source>
        <dbReference type="ARBA" id="ARBA00023015"/>
    </source>
</evidence>
<dbReference type="InterPro" id="IPR001845">
    <property type="entry name" value="HTH_ArsR_DNA-bd_dom"/>
</dbReference>
<reference evidence="5" key="2">
    <citation type="submission" date="2021-04" db="EMBL/GenBank/DDBJ databases">
        <authorList>
            <person name="Gilroy R."/>
        </authorList>
    </citation>
    <scope>NUCLEOTIDE SEQUENCE</scope>
    <source>
        <strain evidence="5">CHK33-5263</strain>
    </source>
</reference>
<dbReference type="PANTHER" id="PTHR33154">
    <property type="entry name" value="TRANSCRIPTIONAL REGULATOR, ARSR FAMILY"/>
    <property type="match status" value="1"/>
</dbReference>
<dbReference type="SUPFAM" id="SSF46785">
    <property type="entry name" value="Winged helix' DNA-binding domain"/>
    <property type="match status" value="1"/>
</dbReference>
<dbReference type="NCBIfam" id="NF033788">
    <property type="entry name" value="HTH_metalloreg"/>
    <property type="match status" value="1"/>
</dbReference>
<dbReference type="AlphaFoldDB" id="A0A9D2IWD5"/>
<comment type="caution">
    <text evidence="5">The sequence shown here is derived from an EMBL/GenBank/DDBJ whole genome shotgun (WGS) entry which is preliminary data.</text>
</comment>
<dbReference type="Proteomes" id="UP000824044">
    <property type="component" value="Unassembled WGS sequence"/>
</dbReference>
<sequence>MPKTAKQDIWGALADGTRREILLLLRSRPHTAGELADQFELTAATVSHHLAVLRASGLVHVERRAQTLIYSLAAEGFGEVSAYLKLFARGRRK</sequence>
<organism evidence="5 6">
    <name type="scientific">Candidatus Gallimonas intestinigallinarum</name>
    <dbReference type="NCBI Taxonomy" id="2838604"/>
    <lineage>
        <taxon>Bacteria</taxon>
        <taxon>Bacillati</taxon>
        <taxon>Bacillota</taxon>
        <taxon>Clostridia</taxon>
        <taxon>Candidatus Gallimonas</taxon>
    </lineage>
</organism>
<evidence type="ECO:0000256" key="3">
    <source>
        <dbReference type="ARBA" id="ARBA00023163"/>
    </source>
</evidence>
<dbReference type="SMART" id="SM00418">
    <property type="entry name" value="HTH_ARSR"/>
    <property type="match status" value="1"/>
</dbReference>
<evidence type="ECO:0000313" key="6">
    <source>
        <dbReference type="Proteomes" id="UP000824044"/>
    </source>
</evidence>
<keyword evidence="3" id="KW-0804">Transcription</keyword>
<dbReference type="Pfam" id="PF01022">
    <property type="entry name" value="HTH_5"/>
    <property type="match status" value="1"/>
</dbReference>
<reference evidence="5" key="1">
    <citation type="journal article" date="2021" name="PeerJ">
        <title>Extensive microbial diversity within the chicken gut microbiome revealed by metagenomics and culture.</title>
        <authorList>
            <person name="Gilroy R."/>
            <person name="Ravi A."/>
            <person name="Getino M."/>
            <person name="Pursley I."/>
            <person name="Horton D.L."/>
            <person name="Alikhan N.F."/>
            <person name="Baker D."/>
            <person name="Gharbi K."/>
            <person name="Hall N."/>
            <person name="Watson M."/>
            <person name="Adriaenssens E.M."/>
            <person name="Foster-Nyarko E."/>
            <person name="Jarju S."/>
            <person name="Secka A."/>
            <person name="Antonio M."/>
            <person name="Oren A."/>
            <person name="Chaudhuri R.R."/>
            <person name="La Ragione R."/>
            <person name="Hildebrand F."/>
            <person name="Pallen M.J."/>
        </authorList>
    </citation>
    <scope>NUCLEOTIDE SEQUENCE</scope>
    <source>
        <strain evidence="5">CHK33-5263</strain>
    </source>
</reference>
<dbReference type="GO" id="GO:0003700">
    <property type="term" value="F:DNA-binding transcription factor activity"/>
    <property type="evidence" value="ECO:0007669"/>
    <property type="project" value="InterPro"/>
</dbReference>
<dbReference type="EMBL" id="DXBS01000131">
    <property type="protein sequence ID" value="HIZ25215.1"/>
    <property type="molecule type" value="Genomic_DNA"/>
</dbReference>
<dbReference type="InterPro" id="IPR011991">
    <property type="entry name" value="ArsR-like_HTH"/>
</dbReference>
<dbReference type="GO" id="GO:0003677">
    <property type="term" value="F:DNA binding"/>
    <property type="evidence" value="ECO:0007669"/>
    <property type="project" value="UniProtKB-KW"/>
</dbReference>
<evidence type="ECO:0000256" key="2">
    <source>
        <dbReference type="ARBA" id="ARBA00023125"/>
    </source>
</evidence>
<keyword evidence="2" id="KW-0238">DNA-binding</keyword>
<gene>
    <name evidence="5" type="ORF">H9812_07115</name>
</gene>
<dbReference type="InterPro" id="IPR036388">
    <property type="entry name" value="WH-like_DNA-bd_sf"/>
</dbReference>
<accession>A0A9D2IWD5</accession>
<dbReference type="CDD" id="cd00090">
    <property type="entry name" value="HTH_ARSR"/>
    <property type="match status" value="1"/>
</dbReference>
<evidence type="ECO:0000259" key="4">
    <source>
        <dbReference type="PROSITE" id="PS50987"/>
    </source>
</evidence>
<dbReference type="Gene3D" id="1.10.10.10">
    <property type="entry name" value="Winged helix-like DNA-binding domain superfamily/Winged helix DNA-binding domain"/>
    <property type="match status" value="1"/>
</dbReference>
<protein>
    <submittedName>
        <fullName evidence="5">Metalloregulator ArsR/SmtB family transcription factor</fullName>
    </submittedName>
</protein>
<dbReference type="InterPro" id="IPR051081">
    <property type="entry name" value="HTH_MetalResp_TranReg"/>
</dbReference>
<feature type="domain" description="HTH arsR-type" evidence="4">
    <location>
        <begin position="1"/>
        <end position="93"/>
    </location>
</feature>
<proteinExistence type="predicted"/>
<dbReference type="PROSITE" id="PS50987">
    <property type="entry name" value="HTH_ARSR_2"/>
    <property type="match status" value="1"/>
</dbReference>